<evidence type="ECO:0000256" key="6">
    <source>
        <dbReference type="ARBA" id="ARBA00022676"/>
    </source>
</evidence>
<dbReference type="OrthoDB" id="9815690at2"/>
<keyword evidence="7 9" id="KW-0808">Transferase</keyword>
<dbReference type="Gene3D" id="3.40.50.2000">
    <property type="entry name" value="Glycogen Phosphorylase B"/>
    <property type="match status" value="2"/>
</dbReference>
<keyword evidence="11" id="KW-1185">Reference proteome</keyword>
<comment type="pathway">
    <text evidence="1 9">Glycan biosynthesis; trehalose biosynthesis.</text>
</comment>
<evidence type="ECO:0000313" key="10">
    <source>
        <dbReference type="EMBL" id="TSH90099.1"/>
    </source>
</evidence>
<dbReference type="GO" id="GO:0005992">
    <property type="term" value="P:trehalose biosynthetic process"/>
    <property type="evidence" value="ECO:0007669"/>
    <property type="project" value="UniProtKB-UniRule"/>
</dbReference>
<organism evidence="10 11">
    <name type="scientific">Verticiella sediminum</name>
    <dbReference type="NCBI Taxonomy" id="1247510"/>
    <lineage>
        <taxon>Bacteria</taxon>
        <taxon>Pseudomonadati</taxon>
        <taxon>Pseudomonadota</taxon>
        <taxon>Betaproteobacteria</taxon>
        <taxon>Burkholderiales</taxon>
        <taxon>Alcaligenaceae</taxon>
        <taxon>Verticiella</taxon>
    </lineage>
</organism>
<evidence type="ECO:0000256" key="8">
    <source>
        <dbReference type="ARBA" id="ARBA00048039"/>
    </source>
</evidence>
<comment type="function">
    <text evidence="9">Probably involved in the osmoprotection via the biosynthesis of trehalose. Catalyzes the transfer of glucose from UDP-alpha-D-glucose (UDP-Glc) to D-glucose 6-phosphate (Glc-6-P) to form trehalose-6-phosphate. Acts with retention of the anomeric configuration of the UDP-sugar donor.</text>
</comment>
<dbReference type="EC" id="2.4.1.15" evidence="4 9"/>
<evidence type="ECO:0000256" key="1">
    <source>
        <dbReference type="ARBA" id="ARBA00005199"/>
    </source>
</evidence>
<evidence type="ECO:0000256" key="4">
    <source>
        <dbReference type="ARBA" id="ARBA00012538"/>
    </source>
</evidence>
<dbReference type="SUPFAM" id="SSF53756">
    <property type="entry name" value="UDP-Glycosyltransferase/glycogen phosphorylase"/>
    <property type="match status" value="1"/>
</dbReference>
<dbReference type="Pfam" id="PF00982">
    <property type="entry name" value="Glyco_transf_20"/>
    <property type="match status" value="1"/>
</dbReference>
<dbReference type="PANTHER" id="PTHR10788:SF106">
    <property type="entry name" value="BCDNA.GH08860"/>
    <property type="match status" value="1"/>
</dbReference>
<name>A0A556AB34_9BURK</name>
<sequence>MARLVVVSNRVAPIDDKKASAGGLAVGLMGAMREAGGIWFGWNGQVSTTPTPLRMQEKNGITFATLGLNKRDYRQYYSGFSNATLWPIFHYRIDLARFDRAEYAGYLRVNTMLAQQLMSFLKPEDTVWVHDYHLLPFAQACRAQGARNRMGFFLHIPFPAPQVAATVPPHRELIRTMCSYDLVGFQTETDRQAFLDNLRAMPDVTVDGAGVVHADGHATRTGVYPIGVSPDLIEEDAIEGQEHSRLITRNVRGGRRKVIISVDRLDYSKGMVERFCSYEALLEANPEYRSRVQFIQIAPPSRSDIGSYQQIRKQLEAEAGRINGKFSDLDWMPIRYINKSYDRPTLMGLFRNAAVGYVTPLRDGMNLVAKEYVAAQDPETPGVLVLSMLAGAARELDEGALLVNPYDRIGMAEALQQALDMPLRERQERHAAMMRVLRVNDIDAWRNRFMSDLRQQ</sequence>
<dbReference type="FunFam" id="3.40.50.2000:FF:000024">
    <property type="entry name" value="Trehalose-6-phosphate synthase"/>
    <property type="match status" value="1"/>
</dbReference>
<dbReference type="UniPathway" id="UPA00299"/>
<comment type="caution">
    <text evidence="10">The sequence shown here is derived from an EMBL/GenBank/DDBJ whole genome shotgun (WGS) entry which is preliminary data.</text>
</comment>
<protein>
    <recommendedName>
        <fullName evidence="5 9">Trehalose-6-phosphate synthase</fullName>
        <ecNumber evidence="4 9">2.4.1.15</ecNumber>
    </recommendedName>
    <alternativeName>
        <fullName evidence="9">Osmoregulatory trehalose synthesis protein A</fullName>
    </alternativeName>
    <alternativeName>
        <fullName evidence="9">UDP-glucose-glucosephosphate glucosyltransferase</fullName>
    </alternativeName>
</protein>
<evidence type="ECO:0000256" key="2">
    <source>
        <dbReference type="ARBA" id="ARBA00008799"/>
    </source>
</evidence>
<evidence type="ECO:0000256" key="7">
    <source>
        <dbReference type="ARBA" id="ARBA00022679"/>
    </source>
</evidence>
<evidence type="ECO:0000256" key="9">
    <source>
        <dbReference type="RuleBase" id="RU362045"/>
    </source>
</evidence>
<dbReference type="InterPro" id="IPR001830">
    <property type="entry name" value="Glyco_trans_20"/>
</dbReference>
<proteinExistence type="inferred from homology"/>
<comment type="similarity">
    <text evidence="2 9">Belongs to the glycosyltransferase 20 family.</text>
</comment>
<dbReference type="AlphaFoldDB" id="A0A556AB34"/>
<dbReference type="RefSeq" id="WP_143950013.1">
    <property type="nucleotide sequence ID" value="NZ_BAABMB010000003.1"/>
</dbReference>
<dbReference type="Proteomes" id="UP000318405">
    <property type="component" value="Unassembled WGS sequence"/>
</dbReference>
<dbReference type="EMBL" id="VLTJ01000039">
    <property type="protein sequence ID" value="TSH90099.1"/>
    <property type="molecule type" value="Genomic_DNA"/>
</dbReference>
<evidence type="ECO:0000256" key="5">
    <source>
        <dbReference type="ARBA" id="ARBA00018539"/>
    </source>
</evidence>
<comment type="catalytic activity">
    <reaction evidence="8 9">
        <text>D-glucose 6-phosphate + UDP-alpha-D-glucose = alpha,alpha-trehalose 6-phosphate + UDP + H(+)</text>
        <dbReference type="Rhea" id="RHEA:18889"/>
        <dbReference type="ChEBI" id="CHEBI:15378"/>
        <dbReference type="ChEBI" id="CHEBI:58223"/>
        <dbReference type="ChEBI" id="CHEBI:58429"/>
        <dbReference type="ChEBI" id="CHEBI:58885"/>
        <dbReference type="ChEBI" id="CHEBI:61548"/>
        <dbReference type="EC" id="2.4.1.15"/>
    </reaction>
</comment>
<keyword evidence="6 9" id="KW-0328">Glycosyltransferase</keyword>
<dbReference type="InterPro" id="IPR012766">
    <property type="entry name" value="Trehalose_OtsA"/>
</dbReference>
<accession>A0A556AB34</accession>
<dbReference type="NCBIfam" id="TIGR02400">
    <property type="entry name" value="trehalose_OtsA"/>
    <property type="match status" value="1"/>
</dbReference>
<gene>
    <name evidence="10" type="primary">otsA</name>
    <name evidence="10" type="ORF">FOZ76_19830</name>
</gene>
<evidence type="ECO:0000256" key="3">
    <source>
        <dbReference type="ARBA" id="ARBA00011881"/>
    </source>
</evidence>
<dbReference type="PANTHER" id="PTHR10788">
    <property type="entry name" value="TREHALOSE-6-PHOSPHATE SYNTHASE"/>
    <property type="match status" value="1"/>
</dbReference>
<reference evidence="10 11" key="1">
    <citation type="submission" date="2019-07" db="EMBL/GenBank/DDBJ databases">
        <title>Qingshengfaniella alkalisoli gen. nov., sp. nov., isolated from saline soil.</title>
        <authorList>
            <person name="Xu L."/>
            <person name="Huang X.-X."/>
            <person name="Sun J.-Q."/>
        </authorList>
    </citation>
    <scope>NUCLEOTIDE SEQUENCE [LARGE SCALE GENOMIC DNA]</scope>
    <source>
        <strain evidence="10 11">DSM 27279</strain>
    </source>
</reference>
<dbReference type="CDD" id="cd03788">
    <property type="entry name" value="GT20_TPS"/>
    <property type="match status" value="1"/>
</dbReference>
<evidence type="ECO:0000313" key="11">
    <source>
        <dbReference type="Proteomes" id="UP000318405"/>
    </source>
</evidence>
<dbReference type="GO" id="GO:0003825">
    <property type="term" value="F:alpha,alpha-trehalose-phosphate synthase (UDP-forming) activity"/>
    <property type="evidence" value="ECO:0007669"/>
    <property type="project" value="UniProtKB-UniRule"/>
</dbReference>
<comment type="subunit">
    <text evidence="3 9">Homotetramer.</text>
</comment>